<reference evidence="1 2" key="1">
    <citation type="submission" date="2018-08" db="EMBL/GenBank/DDBJ databases">
        <title>Fibrisoma montanum sp. nov., isolated from Danxia mountain soil.</title>
        <authorList>
            <person name="Huang Y."/>
        </authorList>
    </citation>
    <scope>NUCLEOTIDE SEQUENCE [LARGE SCALE GENOMIC DNA]</scope>
    <source>
        <strain evidence="1 2">HYT19</strain>
    </source>
</reference>
<comment type="caution">
    <text evidence="1">The sequence shown here is derived from an EMBL/GenBank/DDBJ whole genome shotgun (WGS) entry which is preliminary data.</text>
</comment>
<name>A0A418MJ61_9BACT</name>
<dbReference type="RefSeq" id="WP_119666300.1">
    <property type="nucleotide sequence ID" value="NZ_QXED01000001.1"/>
</dbReference>
<evidence type="ECO:0000313" key="2">
    <source>
        <dbReference type="Proteomes" id="UP000283523"/>
    </source>
</evidence>
<organism evidence="1 2">
    <name type="scientific">Fibrisoma montanum</name>
    <dbReference type="NCBI Taxonomy" id="2305895"/>
    <lineage>
        <taxon>Bacteria</taxon>
        <taxon>Pseudomonadati</taxon>
        <taxon>Bacteroidota</taxon>
        <taxon>Cytophagia</taxon>
        <taxon>Cytophagales</taxon>
        <taxon>Spirosomataceae</taxon>
        <taxon>Fibrisoma</taxon>
    </lineage>
</organism>
<gene>
    <name evidence="1" type="ORF">DYU11_03850</name>
</gene>
<protein>
    <submittedName>
        <fullName evidence="1">Uncharacterized protein</fullName>
    </submittedName>
</protein>
<accession>A0A418MJ61</accession>
<dbReference type="Proteomes" id="UP000283523">
    <property type="component" value="Unassembled WGS sequence"/>
</dbReference>
<dbReference type="EMBL" id="QXED01000001">
    <property type="protein sequence ID" value="RIV27449.1"/>
    <property type="molecule type" value="Genomic_DNA"/>
</dbReference>
<dbReference type="OrthoDB" id="918471at2"/>
<evidence type="ECO:0000313" key="1">
    <source>
        <dbReference type="EMBL" id="RIV27449.1"/>
    </source>
</evidence>
<proteinExistence type="predicted"/>
<dbReference type="AlphaFoldDB" id="A0A418MJ61"/>
<sequence length="451" mass="50337">MNILTTYSIPFPTRPFNRFGSFLYLLLVPLLVTCRPKKQEITPSDEPRILEVTIPGFPPGNITIDNAKQEISLTLPETLTKVDYEATSFKLAPGCSIWQQQDSYRIQVCDNDPSVGGVYVLGSTGKLRIFRFTVRQPRPLKIGFIDNQTRATIGRPLYVRIDNFVDGVPEGNVILTRTDTGERDTLNAHCAYGNELPMNQFDLQVPQRVRPGEYTVEIQKGNGRRAVAQQKLLFLKGKPSLTRLSFFDRLTVAAGKNSVLRGENLFADDNPELLFSKATGETFRLKPTAVSPYGWTVTFDLPGNVTAGYYDVQLLVQGRPVDDRFRYPIVGHINQPALVTLGPWPGGTGTNLLEPITANPLVLQRNKGYRAIVRPDYGDGALIKFRLTAASHASESIIIAQFSGIYNSDYPSTIRMPDLVKPGRYVLSVFVEYPDGRIIEGEPLERLIEVQ</sequence>
<keyword evidence="2" id="KW-1185">Reference proteome</keyword>